<protein>
    <recommendedName>
        <fullName evidence="8">Major facilitator superfamily (MFS) profile domain-containing protein</fullName>
    </recommendedName>
</protein>
<sequence>MLDRGRNVSTSTACEVSKASSSCNSPGQSPGHNHTQQSQGRHNEREQTQQPYDSHNTANADPPFPHLFESEYTVAHGRRYTLDKNSEELEVDTASVYNAPMDISLKSVKSNPAVTGNEMPLTRLLMTVCVLSLALFIAAIDQTIVSTATVRISEEFKALSQAPWLANAYLLSSTALQPSTGKLSDIFGRTQMLLFGLVIFAIGSLVCALAHSMTVLLVGRAVAGIGAASIVGLTLVIVADIVPMRNRGPYMAIFSLVFSVSSVVGPLLGGLLTDRVTWRWIFWLSEPITGFVIVAVLLLLRLPRMGTDMWSKIKRIDYIGIVFLVGGLTSLILGMTFPSTSDFGWKSAKVIACLVLGGVVLIVFFIIEWKVAVDPVVPLRLFCIRNVSSMMAASFFMGACLFIPIYYIPIYYNVVVHTSATIAGIYMLPFVVGIMITSIGSGFLVMKFGRYRPFMWAGTAVCAVGLGLLALLKRDSGMAMRICSILVAGLGVGSFIQLSLIAGQAAVEPKDMASTTAVLTFFRSIGSIFGMAIMQTVMTTKLHDVIDSMLTRYPVYLHPLIRHTINNPSTIYYDYVDSDLRADVIDAYMQALHLVFLATIPFGVLMFLSTLVLEHKELARRLQPTAVSE</sequence>
<feature type="transmembrane region" description="Helical" evidence="7">
    <location>
        <begin position="453"/>
        <end position="472"/>
    </location>
</feature>
<dbReference type="Pfam" id="PF07690">
    <property type="entry name" value="MFS_1"/>
    <property type="match status" value="1"/>
</dbReference>
<evidence type="ECO:0000256" key="4">
    <source>
        <dbReference type="ARBA" id="ARBA00022989"/>
    </source>
</evidence>
<feature type="region of interest" description="Disordered" evidence="6">
    <location>
        <begin position="1"/>
        <end position="66"/>
    </location>
</feature>
<evidence type="ECO:0000256" key="2">
    <source>
        <dbReference type="ARBA" id="ARBA00022448"/>
    </source>
</evidence>
<dbReference type="InterPro" id="IPR020846">
    <property type="entry name" value="MFS_dom"/>
</dbReference>
<keyword evidence="2" id="KW-0813">Transport</keyword>
<keyword evidence="5 7" id="KW-0472">Membrane</keyword>
<dbReference type="InterPro" id="IPR036259">
    <property type="entry name" value="MFS_trans_sf"/>
</dbReference>
<feature type="transmembrane region" description="Helical" evidence="7">
    <location>
        <begin position="513"/>
        <end position="534"/>
    </location>
</feature>
<dbReference type="GO" id="GO:0022857">
    <property type="term" value="F:transmembrane transporter activity"/>
    <property type="evidence" value="ECO:0007669"/>
    <property type="project" value="InterPro"/>
</dbReference>
<feature type="transmembrane region" description="Helical" evidence="7">
    <location>
        <begin position="250"/>
        <end position="268"/>
    </location>
</feature>
<dbReference type="GO" id="GO:0005886">
    <property type="term" value="C:plasma membrane"/>
    <property type="evidence" value="ECO:0007669"/>
    <property type="project" value="TreeGrafter"/>
</dbReference>
<evidence type="ECO:0000256" key="5">
    <source>
        <dbReference type="ARBA" id="ARBA00023136"/>
    </source>
</evidence>
<evidence type="ECO:0000256" key="7">
    <source>
        <dbReference type="SAM" id="Phobius"/>
    </source>
</evidence>
<organism evidence="9 10">
    <name type="scientific">Coemansia spiralis</name>
    <dbReference type="NCBI Taxonomy" id="417178"/>
    <lineage>
        <taxon>Eukaryota</taxon>
        <taxon>Fungi</taxon>
        <taxon>Fungi incertae sedis</taxon>
        <taxon>Zoopagomycota</taxon>
        <taxon>Kickxellomycotina</taxon>
        <taxon>Kickxellomycetes</taxon>
        <taxon>Kickxellales</taxon>
        <taxon>Kickxellaceae</taxon>
        <taxon>Coemansia</taxon>
    </lineage>
</organism>
<feature type="compositionally biased region" description="Polar residues" evidence="6">
    <location>
        <begin position="7"/>
        <end position="40"/>
    </location>
</feature>
<evidence type="ECO:0000259" key="8">
    <source>
        <dbReference type="PROSITE" id="PS50850"/>
    </source>
</evidence>
<dbReference type="CDD" id="cd17502">
    <property type="entry name" value="MFS_Azr1_MDR_like"/>
    <property type="match status" value="1"/>
</dbReference>
<dbReference type="AlphaFoldDB" id="A0A9W8G0B7"/>
<comment type="subcellular location">
    <subcellularLocation>
        <location evidence="1">Endomembrane system</location>
        <topology evidence="1">Multi-pass membrane protein</topology>
    </subcellularLocation>
</comment>
<keyword evidence="3 7" id="KW-0812">Transmembrane</keyword>
<dbReference type="OrthoDB" id="10021397at2759"/>
<evidence type="ECO:0000256" key="1">
    <source>
        <dbReference type="ARBA" id="ARBA00004127"/>
    </source>
</evidence>
<dbReference type="Gene3D" id="1.20.1720.10">
    <property type="entry name" value="Multidrug resistance protein D"/>
    <property type="match status" value="1"/>
</dbReference>
<dbReference type="EMBL" id="JANBTW010000061">
    <property type="protein sequence ID" value="KAJ2674011.1"/>
    <property type="molecule type" value="Genomic_DNA"/>
</dbReference>
<dbReference type="InterPro" id="IPR011701">
    <property type="entry name" value="MFS"/>
</dbReference>
<accession>A0A9W8G0B7</accession>
<proteinExistence type="predicted"/>
<gene>
    <name evidence="9" type="ORF">GGI25_004496</name>
</gene>
<dbReference type="PANTHER" id="PTHR23501">
    <property type="entry name" value="MAJOR FACILITATOR SUPERFAMILY"/>
    <property type="match status" value="1"/>
</dbReference>
<feature type="transmembrane region" description="Helical" evidence="7">
    <location>
        <begin position="390"/>
        <end position="412"/>
    </location>
</feature>
<evidence type="ECO:0000256" key="3">
    <source>
        <dbReference type="ARBA" id="ARBA00022692"/>
    </source>
</evidence>
<feature type="transmembrane region" description="Helical" evidence="7">
    <location>
        <begin position="591"/>
        <end position="613"/>
    </location>
</feature>
<dbReference type="SUPFAM" id="SSF103473">
    <property type="entry name" value="MFS general substrate transporter"/>
    <property type="match status" value="2"/>
</dbReference>
<feature type="transmembrane region" description="Helical" evidence="7">
    <location>
        <begin position="121"/>
        <end position="140"/>
    </location>
</feature>
<name>A0A9W8G0B7_9FUNG</name>
<feature type="transmembrane region" description="Helical" evidence="7">
    <location>
        <begin position="316"/>
        <end position="337"/>
    </location>
</feature>
<dbReference type="GO" id="GO:0012505">
    <property type="term" value="C:endomembrane system"/>
    <property type="evidence" value="ECO:0007669"/>
    <property type="project" value="UniProtKB-SubCell"/>
</dbReference>
<dbReference type="PROSITE" id="PS50850">
    <property type="entry name" value="MFS"/>
    <property type="match status" value="1"/>
</dbReference>
<evidence type="ECO:0000313" key="10">
    <source>
        <dbReference type="Proteomes" id="UP001151518"/>
    </source>
</evidence>
<comment type="caution">
    <text evidence="9">The sequence shown here is derived from an EMBL/GenBank/DDBJ whole genome shotgun (WGS) entry which is preliminary data.</text>
</comment>
<feature type="transmembrane region" description="Helical" evidence="7">
    <location>
        <begin position="192"/>
        <end position="211"/>
    </location>
</feature>
<dbReference type="PANTHER" id="PTHR23501:SF191">
    <property type="entry name" value="VACUOLAR BASIC AMINO ACID TRANSPORTER 4"/>
    <property type="match status" value="1"/>
</dbReference>
<feature type="transmembrane region" description="Helical" evidence="7">
    <location>
        <begin position="217"/>
        <end position="238"/>
    </location>
</feature>
<feature type="compositionally biased region" description="Polar residues" evidence="6">
    <location>
        <begin position="48"/>
        <end position="59"/>
    </location>
</feature>
<feature type="transmembrane region" description="Helical" evidence="7">
    <location>
        <begin position="280"/>
        <end position="300"/>
    </location>
</feature>
<evidence type="ECO:0000256" key="6">
    <source>
        <dbReference type="SAM" id="MobiDB-lite"/>
    </source>
</evidence>
<keyword evidence="4 7" id="KW-1133">Transmembrane helix</keyword>
<feature type="transmembrane region" description="Helical" evidence="7">
    <location>
        <begin position="478"/>
        <end position="501"/>
    </location>
</feature>
<feature type="transmembrane region" description="Helical" evidence="7">
    <location>
        <begin position="349"/>
        <end position="369"/>
    </location>
</feature>
<dbReference type="Gene3D" id="1.20.1250.20">
    <property type="entry name" value="MFS general substrate transporter like domains"/>
    <property type="match status" value="1"/>
</dbReference>
<evidence type="ECO:0000313" key="9">
    <source>
        <dbReference type="EMBL" id="KAJ2674011.1"/>
    </source>
</evidence>
<reference evidence="9" key="1">
    <citation type="submission" date="2022-07" db="EMBL/GenBank/DDBJ databases">
        <title>Phylogenomic reconstructions and comparative analyses of Kickxellomycotina fungi.</title>
        <authorList>
            <person name="Reynolds N.K."/>
            <person name="Stajich J.E."/>
            <person name="Barry K."/>
            <person name="Grigoriev I.V."/>
            <person name="Crous P."/>
            <person name="Smith M.E."/>
        </authorList>
    </citation>
    <scope>NUCLEOTIDE SEQUENCE</scope>
    <source>
        <strain evidence="9">NRRL 3115</strain>
    </source>
</reference>
<feature type="transmembrane region" description="Helical" evidence="7">
    <location>
        <begin position="424"/>
        <end position="446"/>
    </location>
</feature>
<dbReference type="Proteomes" id="UP001151518">
    <property type="component" value="Unassembled WGS sequence"/>
</dbReference>
<feature type="domain" description="Major facilitator superfamily (MFS) profile" evidence="8">
    <location>
        <begin position="127"/>
        <end position="618"/>
    </location>
</feature>